<dbReference type="PROSITE" id="PS01360">
    <property type="entry name" value="ZF_MYND_1"/>
    <property type="match status" value="1"/>
</dbReference>
<keyword evidence="6" id="KW-0732">Signal</keyword>
<evidence type="ECO:0000259" key="7">
    <source>
        <dbReference type="PROSITE" id="PS50865"/>
    </source>
</evidence>
<feature type="chain" id="PRO_5047125143" description="MYND-type domain-containing protein" evidence="6">
    <location>
        <begin position="19"/>
        <end position="257"/>
    </location>
</feature>
<dbReference type="Proteomes" id="UP000815677">
    <property type="component" value="Unassembled WGS sequence"/>
</dbReference>
<name>A0ABQ0KX01_MYCCL</name>
<feature type="region of interest" description="Disordered" evidence="5">
    <location>
        <begin position="27"/>
        <end position="49"/>
    </location>
</feature>
<accession>A0ABQ0KX01</accession>
<keyword evidence="1" id="KW-0479">Metal-binding</keyword>
<dbReference type="SUPFAM" id="SSF144232">
    <property type="entry name" value="HIT/MYND zinc finger-like"/>
    <property type="match status" value="1"/>
</dbReference>
<protein>
    <recommendedName>
        <fullName evidence="7">MYND-type domain-containing protein</fullName>
    </recommendedName>
</protein>
<dbReference type="Gene3D" id="6.10.140.2220">
    <property type="match status" value="1"/>
</dbReference>
<reference evidence="8" key="1">
    <citation type="submission" date="2014-09" db="EMBL/GenBank/DDBJ databases">
        <title>Genome sequence of the luminous mushroom Mycena chlorophos for searching fungal bioluminescence genes.</title>
        <authorList>
            <person name="Tanaka Y."/>
            <person name="Kasuga D."/>
            <person name="Oba Y."/>
            <person name="Hase S."/>
            <person name="Sato K."/>
            <person name="Oba Y."/>
            <person name="Sakakibara Y."/>
        </authorList>
    </citation>
    <scope>NUCLEOTIDE SEQUENCE</scope>
</reference>
<organism evidence="8 9">
    <name type="scientific">Mycena chlorophos</name>
    <name type="common">Agaric fungus</name>
    <name type="synonym">Agaricus chlorophos</name>
    <dbReference type="NCBI Taxonomy" id="658473"/>
    <lineage>
        <taxon>Eukaryota</taxon>
        <taxon>Fungi</taxon>
        <taxon>Dikarya</taxon>
        <taxon>Basidiomycota</taxon>
        <taxon>Agaricomycotina</taxon>
        <taxon>Agaricomycetes</taxon>
        <taxon>Agaricomycetidae</taxon>
        <taxon>Agaricales</taxon>
        <taxon>Marasmiineae</taxon>
        <taxon>Mycenaceae</taxon>
        <taxon>Mycena</taxon>
    </lineage>
</organism>
<feature type="domain" description="MYND-type" evidence="7">
    <location>
        <begin position="204"/>
        <end position="246"/>
    </location>
</feature>
<evidence type="ECO:0000256" key="2">
    <source>
        <dbReference type="ARBA" id="ARBA00022771"/>
    </source>
</evidence>
<evidence type="ECO:0000256" key="4">
    <source>
        <dbReference type="PROSITE-ProRule" id="PRU00134"/>
    </source>
</evidence>
<dbReference type="Pfam" id="PF01753">
    <property type="entry name" value="zf-MYND"/>
    <property type="match status" value="1"/>
</dbReference>
<evidence type="ECO:0000313" key="9">
    <source>
        <dbReference type="Proteomes" id="UP000815677"/>
    </source>
</evidence>
<feature type="signal peptide" evidence="6">
    <location>
        <begin position="1"/>
        <end position="18"/>
    </location>
</feature>
<keyword evidence="9" id="KW-1185">Reference proteome</keyword>
<evidence type="ECO:0000256" key="1">
    <source>
        <dbReference type="ARBA" id="ARBA00022723"/>
    </source>
</evidence>
<evidence type="ECO:0000256" key="3">
    <source>
        <dbReference type="ARBA" id="ARBA00022833"/>
    </source>
</evidence>
<dbReference type="EMBL" id="DF838854">
    <property type="protein sequence ID" value="GAT43360.1"/>
    <property type="molecule type" value="Genomic_DNA"/>
</dbReference>
<keyword evidence="3" id="KW-0862">Zinc</keyword>
<evidence type="ECO:0000256" key="5">
    <source>
        <dbReference type="SAM" id="MobiDB-lite"/>
    </source>
</evidence>
<evidence type="ECO:0000256" key="6">
    <source>
        <dbReference type="SAM" id="SignalP"/>
    </source>
</evidence>
<keyword evidence="2 4" id="KW-0863">Zinc-finger</keyword>
<dbReference type="PROSITE" id="PS50865">
    <property type="entry name" value="ZF_MYND_2"/>
    <property type="match status" value="1"/>
</dbReference>
<evidence type="ECO:0000313" key="8">
    <source>
        <dbReference type="EMBL" id="GAT43360.1"/>
    </source>
</evidence>
<gene>
    <name evidence="8" type="ORF">MCHLO_01043</name>
</gene>
<dbReference type="InterPro" id="IPR002893">
    <property type="entry name" value="Znf_MYND"/>
</dbReference>
<proteinExistence type="predicted"/>
<sequence>MRLELLLTACCVLGAIYALFRSKSSNRTPAVMEENSPNKTAPVVSEKPLHTGSDDPNVLKIKAIVYGSCSRDPENDDRYGADQRRCEIELRVDIPRDATTNEQKDVWLQGFIETISRDLKHNRNWRCEFCKERARMTIQNKSIWWRHNYVLIYVHHLCDVDTPACGNAVRAIDAELARMNNRTPSFPTRPPIEPGYDFPMSASCAECHDENPKSRKTLKQCSHCGLTRYCSVECQKIDWKRHKVICKTVKEVVWVWT</sequence>